<keyword evidence="3" id="KW-0547">Nucleotide-binding</keyword>
<dbReference type="CDD" id="cd01167">
    <property type="entry name" value="bac_FRK"/>
    <property type="match status" value="1"/>
</dbReference>
<sequence length="321" mass="31872">MTGPLTDAPARVLVVGEALVDVVPDASGQPRDHPGGSPANVAIALGRLDRDVRLVTLLGDDARGGAVRAWLEASGVTVLAGPTGTGRTSTAAVTLDASGAATYDFDLSWDLGPVPDEDCDVLHVGSIATVLEPGADAVLEAVRSQHGRAVVSLDPNARPAITPDRAGPVARVEELVALADVVKVSDEDLHWLHPDHDPVATAARWAGAGPGLVVVTRGGAGAAVVRHGGAVLEVPGVPVAVADTVGAGDTFSGVLLDALLDLGVRGPGGAAALRALPDRDVLGAVTTAAIGAAINVSRPGADPPWRAELTAALGGAGAGQG</sequence>
<keyword evidence="4 7" id="KW-0418">Kinase</keyword>
<evidence type="ECO:0000313" key="8">
    <source>
        <dbReference type="Proteomes" id="UP001291999"/>
    </source>
</evidence>
<name>A0ABU5KDX7_9ACTN</name>
<dbReference type="PANTHER" id="PTHR43085:SF1">
    <property type="entry name" value="PSEUDOURIDINE KINASE-RELATED"/>
    <property type="match status" value="1"/>
</dbReference>
<dbReference type="InterPro" id="IPR029056">
    <property type="entry name" value="Ribokinase-like"/>
</dbReference>
<organism evidence="7 8">
    <name type="scientific">Nocardioides renjunii</name>
    <dbReference type="NCBI Taxonomy" id="3095075"/>
    <lineage>
        <taxon>Bacteria</taxon>
        <taxon>Bacillati</taxon>
        <taxon>Actinomycetota</taxon>
        <taxon>Actinomycetes</taxon>
        <taxon>Propionibacteriales</taxon>
        <taxon>Nocardioidaceae</taxon>
        <taxon>Nocardioides</taxon>
    </lineage>
</organism>
<evidence type="ECO:0000313" key="7">
    <source>
        <dbReference type="EMBL" id="MDZ5663166.1"/>
    </source>
</evidence>
<dbReference type="GO" id="GO:0016301">
    <property type="term" value="F:kinase activity"/>
    <property type="evidence" value="ECO:0007669"/>
    <property type="project" value="UniProtKB-KW"/>
</dbReference>
<dbReference type="Proteomes" id="UP001291999">
    <property type="component" value="Unassembled WGS sequence"/>
</dbReference>
<evidence type="ECO:0000256" key="1">
    <source>
        <dbReference type="ARBA" id="ARBA00010688"/>
    </source>
</evidence>
<dbReference type="InterPro" id="IPR011611">
    <property type="entry name" value="PfkB_dom"/>
</dbReference>
<dbReference type="PANTHER" id="PTHR43085">
    <property type="entry name" value="HEXOKINASE FAMILY MEMBER"/>
    <property type="match status" value="1"/>
</dbReference>
<comment type="similarity">
    <text evidence="1">Belongs to the carbohydrate kinase PfkB family.</text>
</comment>
<dbReference type="Pfam" id="PF00294">
    <property type="entry name" value="PfkB"/>
    <property type="match status" value="1"/>
</dbReference>
<evidence type="ECO:0000256" key="5">
    <source>
        <dbReference type="ARBA" id="ARBA00022840"/>
    </source>
</evidence>
<comment type="caution">
    <text evidence="7">The sequence shown here is derived from an EMBL/GenBank/DDBJ whole genome shotgun (WGS) entry which is preliminary data.</text>
</comment>
<reference evidence="7 8" key="1">
    <citation type="submission" date="2023-11" db="EMBL/GenBank/DDBJ databases">
        <title>Novel species in genus Nocardioides.</title>
        <authorList>
            <person name="Zhou H."/>
        </authorList>
    </citation>
    <scope>NUCLEOTIDE SEQUENCE [LARGE SCALE GENOMIC DNA]</scope>
    <source>
        <strain evidence="7 8">S-58</strain>
    </source>
</reference>
<evidence type="ECO:0000256" key="3">
    <source>
        <dbReference type="ARBA" id="ARBA00022741"/>
    </source>
</evidence>
<evidence type="ECO:0000256" key="4">
    <source>
        <dbReference type="ARBA" id="ARBA00022777"/>
    </source>
</evidence>
<proteinExistence type="inferred from homology"/>
<evidence type="ECO:0000259" key="6">
    <source>
        <dbReference type="Pfam" id="PF00294"/>
    </source>
</evidence>
<dbReference type="InterPro" id="IPR050306">
    <property type="entry name" value="PfkB_Carbo_kinase"/>
</dbReference>
<dbReference type="RefSeq" id="WP_322425013.1">
    <property type="nucleotide sequence ID" value="NZ_JAXQPW010000006.1"/>
</dbReference>
<gene>
    <name evidence="7" type="ORF">SFC79_15440</name>
</gene>
<keyword evidence="5" id="KW-0067">ATP-binding</keyword>
<dbReference type="Gene3D" id="3.40.1190.20">
    <property type="match status" value="1"/>
</dbReference>
<keyword evidence="2 7" id="KW-0808">Transferase</keyword>
<evidence type="ECO:0000256" key="2">
    <source>
        <dbReference type="ARBA" id="ARBA00022679"/>
    </source>
</evidence>
<keyword evidence="8" id="KW-1185">Reference proteome</keyword>
<dbReference type="EC" id="2.7.1.-" evidence="7"/>
<accession>A0ABU5KDX7</accession>
<dbReference type="SUPFAM" id="SSF53613">
    <property type="entry name" value="Ribokinase-like"/>
    <property type="match status" value="1"/>
</dbReference>
<feature type="domain" description="Carbohydrate kinase PfkB" evidence="6">
    <location>
        <begin position="11"/>
        <end position="304"/>
    </location>
</feature>
<dbReference type="EMBL" id="JAXQPW010000006">
    <property type="protein sequence ID" value="MDZ5663166.1"/>
    <property type="molecule type" value="Genomic_DNA"/>
</dbReference>
<protein>
    <submittedName>
        <fullName evidence="7">Carbohydrate kinase</fullName>
        <ecNumber evidence="7">2.7.1.-</ecNumber>
    </submittedName>
</protein>